<dbReference type="SUPFAM" id="SSF56176">
    <property type="entry name" value="FAD-binding/transporter-associated domain-like"/>
    <property type="match status" value="1"/>
</dbReference>
<evidence type="ECO:0000313" key="2">
    <source>
        <dbReference type="EMBL" id="PJJ77048.1"/>
    </source>
</evidence>
<dbReference type="PROSITE" id="PS51387">
    <property type="entry name" value="FAD_PCMH"/>
    <property type="match status" value="1"/>
</dbReference>
<comment type="caution">
    <text evidence="2">The sequence shown here is derived from an EMBL/GenBank/DDBJ whole genome shotgun (WGS) entry which is preliminary data.</text>
</comment>
<dbReference type="GO" id="GO:0016491">
    <property type="term" value="F:oxidoreductase activity"/>
    <property type="evidence" value="ECO:0007669"/>
    <property type="project" value="InterPro"/>
</dbReference>
<dbReference type="RefSeq" id="WP_100421498.1">
    <property type="nucleotide sequence ID" value="NZ_BOOX01000009.1"/>
</dbReference>
<dbReference type="InterPro" id="IPR016166">
    <property type="entry name" value="FAD-bd_PCMH"/>
</dbReference>
<dbReference type="EMBL" id="PGFE01000001">
    <property type="protein sequence ID" value="PJJ77048.1"/>
    <property type="molecule type" value="Genomic_DNA"/>
</dbReference>
<evidence type="ECO:0000313" key="3">
    <source>
        <dbReference type="Proteomes" id="UP000231693"/>
    </source>
</evidence>
<dbReference type="InterPro" id="IPR016169">
    <property type="entry name" value="FAD-bd_PCMH_sub2"/>
</dbReference>
<gene>
    <name evidence="2" type="ORF">CLV28_0260</name>
</gene>
<name>A0A2M9CZ87_9CELL</name>
<dbReference type="Gene3D" id="3.30.465.10">
    <property type="match status" value="1"/>
</dbReference>
<dbReference type="OrthoDB" id="3574189at2"/>
<dbReference type="PANTHER" id="PTHR42659">
    <property type="entry name" value="XANTHINE DEHYDROGENASE SUBUNIT C-RELATED"/>
    <property type="match status" value="1"/>
</dbReference>
<dbReference type="GO" id="GO:0071949">
    <property type="term" value="F:FAD binding"/>
    <property type="evidence" value="ECO:0007669"/>
    <property type="project" value="InterPro"/>
</dbReference>
<accession>A0A2M9CZ87</accession>
<organism evidence="2 3">
    <name type="scientific">Sediminihabitans luteus</name>
    <dbReference type="NCBI Taxonomy" id="1138585"/>
    <lineage>
        <taxon>Bacteria</taxon>
        <taxon>Bacillati</taxon>
        <taxon>Actinomycetota</taxon>
        <taxon>Actinomycetes</taxon>
        <taxon>Micrococcales</taxon>
        <taxon>Cellulomonadaceae</taxon>
        <taxon>Sediminihabitans</taxon>
    </lineage>
</organism>
<dbReference type="PANTHER" id="PTHR42659:SF9">
    <property type="entry name" value="XANTHINE DEHYDROGENASE FAD-BINDING SUBUNIT XDHB-RELATED"/>
    <property type="match status" value="1"/>
</dbReference>
<dbReference type="InterPro" id="IPR036318">
    <property type="entry name" value="FAD-bd_PCMH-like_sf"/>
</dbReference>
<dbReference type="Proteomes" id="UP000231693">
    <property type="component" value="Unassembled WGS sequence"/>
</dbReference>
<dbReference type="AlphaFoldDB" id="A0A2M9CZ87"/>
<dbReference type="InterPro" id="IPR051312">
    <property type="entry name" value="Diverse_Substr_Oxidored"/>
</dbReference>
<dbReference type="InterPro" id="IPR002346">
    <property type="entry name" value="Mopterin_DH_FAD-bd"/>
</dbReference>
<feature type="domain" description="FAD-binding PCMH-type" evidence="1">
    <location>
        <begin position="1"/>
        <end position="174"/>
    </location>
</feature>
<sequence>MDLTGIATVRRARRREDLVLARGECLMAGGTWLFSEPQPPAVTALVDLTTMGWTPWERTPAGLTLAATCTVATLATIPAADGWTAHPLLQRCADALLASFKVQTVATVGGNVARGFAAGAIVTLCAALDADALVWCPDGTDRRVRVADLVVGNGVTTLAPGEVLRAVEIPERALRARTASRRIALSAVGRSGALVVGRVDEDGAWTVVVHAATTRPVVLRYDDTPAVDRLAHDVREIDAWFTDPHGSADWRRAVTGLLAREVRDELAAGAPDVA</sequence>
<reference evidence="2 3" key="1">
    <citation type="submission" date="2017-11" db="EMBL/GenBank/DDBJ databases">
        <title>Genomic Encyclopedia of Archaeal and Bacterial Type Strains, Phase II (KMG-II): From Individual Species to Whole Genera.</title>
        <authorList>
            <person name="Goeker M."/>
        </authorList>
    </citation>
    <scope>NUCLEOTIDE SEQUENCE [LARGE SCALE GENOMIC DNA]</scope>
    <source>
        <strain evidence="2 3">DSM 25478</strain>
    </source>
</reference>
<dbReference type="Pfam" id="PF00941">
    <property type="entry name" value="FAD_binding_5"/>
    <property type="match status" value="1"/>
</dbReference>
<protein>
    <submittedName>
        <fullName evidence="2">CO/xanthine dehydrogenase FAD-binding subunit</fullName>
    </submittedName>
</protein>
<proteinExistence type="predicted"/>
<evidence type="ECO:0000259" key="1">
    <source>
        <dbReference type="PROSITE" id="PS51387"/>
    </source>
</evidence>
<keyword evidence="3" id="KW-1185">Reference proteome</keyword>